<gene>
    <name evidence="7" type="primary">mreB</name>
    <name evidence="8" type="ORF">CO020_00825</name>
</gene>
<evidence type="ECO:0000256" key="4">
    <source>
        <dbReference type="ARBA" id="ARBA00022840"/>
    </source>
</evidence>
<evidence type="ECO:0000313" key="9">
    <source>
        <dbReference type="Proteomes" id="UP000229674"/>
    </source>
</evidence>
<dbReference type="Gene3D" id="3.30.420.40">
    <property type="match status" value="2"/>
</dbReference>
<dbReference type="SUPFAM" id="SSF53067">
    <property type="entry name" value="Actin-like ATPase domain"/>
    <property type="match status" value="2"/>
</dbReference>
<evidence type="ECO:0000256" key="6">
    <source>
        <dbReference type="ARBA" id="ARBA00023458"/>
    </source>
</evidence>
<dbReference type="GO" id="GO:0005737">
    <property type="term" value="C:cytoplasm"/>
    <property type="evidence" value="ECO:0007669"/>
    <property type="project" value="UniProtKB-SubCell"/>
</dbReference>
<dbReference type="NCBIfam" id="TIGR00904">
    <property type="entry name" value="mreB"/>
    <property type="match status" value="1"/>
</dbReference>
<dbReference type="InterPro" id="IPR018181">
    <property type="entry name" value="Heat_shock_70_CS"/>
</dbReference>
<protein>
    <recommendedName>
        <fullName evidence="7">Cell shape-determining protein MreB</fullName>
    </recommendedName>
</protein>
<dbReference type="InterPro" id="IPR043129">
    <property type="entry name" value="ATPase_NBD"/>
</dbReference>
<dbReference type="HAMAP" id="MF_02207">
    <property type="entry name" value="MreB"/>
    <property type="match status" value="1"/>
</dbReference>
<proteinExistence type="inferred from homology"/>
<dbReference type="GO" id="GO:0008360">
    <property type="term" value="P:regulation of cell shape"/>
    <property type="evidence" value="ECO:0007669"/>
    <property type="project" value="UniProtKB-UniRule"/>
</dbReference>
<reference evidence="9" key="1">
    <citation type="submission" date="2017-09" db="EMBL/GenBank/DDBJ databases">
        <title>Depth-based differentiation of microbial function through sediment-hosted aquifers and enrichment of novel symbionts in the deep terrestrial subsurface.</title>
        <authorList>
            <person name="Probst A.J."/>
            <person name="Ladd B."/>
            <person name="Jarett J.K."/>
            <person name="Geller-Mcgrath D.E."/>
            <person name="Sieber C.M.K."/>
            <person name="Emerson J.B."/>
            <person name="Anantharaman K."/>
            <person name="Thomas B.C."/>
            <person name="Malmstrom R."/>
            <person name="Stieglmeier M."/>
            <person name="Klingl A."/>
            <person name="Woyke T."/>
            <person name="Ryan C.M."/>
            <person name="Banfield J.F."/>
        </authorList>
    </citation>
    <scope>NUCLEOTIDE SEQUENCE [LARGE SCALE GENOMIC DNA]</scope>
</reference>
<feature type="binding site" evidence="7">
    <location>
        <begin position="210"/>
        <end position="213"/>
    </location>
    <ligand>
        <name>ATP</name>
        <dbReference type="ChEBI" id="CHEBI:30616"/>
    </ligand>
</feature>
<dbReference type="PANTHER" id="PTHR42749:SF1">
    <property type="entry name" value="CELL SHAPE-DETERMINING PROTEIN MREB"/>
    <property type="match status" value="1"/>
</dbReference>
<evidence type="ECO:0000313" key="8">
    <source>
        <dbReference type="EMBL" id="PJC65407.1"/>
    </source>
</evidence>
<comment type="function">
    <text evidence="7">Forms membrane-associated dynamic filaments that are essential for cell shape determination. Acts by regulating cell wall synthesis and cell elongation, and thus cell shape. A feedback loop between cell geometry and MreB localization may maintain elongated cell shape by targeting cell wall growth to regions of negative cell wall curvature.</text>
</comment>
<accession>A0A2M8G174</accession>
<keyword evidence="3 7" id="KW-0547">Nucleotide-binding</keyword>
<evidence type="ECO:0000256" key="7">
    <source>
        <dbReference type="HAMAP-Rule" id="MF_02207"/>
    </source>
</evidence>
<dbReference type="PRINTS" id="PR01652">
    <property type="entry name" value="SHAPEPROTEIN"/>
</dbReference>
<organism evidence="8 9">
    <name type="scientific">Candidatus Colwellbacteria bacterium CG_4_9_14_0_2_um_filter_50_12</name>
    <dbReference type="NCBI Taxonomy" id="1974538"/>
    <lineage>
        <taxon>Bacteria</taxon>
        <taxon>Candidatus Colwelliibacteriota</taxon>
    </lineage>
</organism>
<comment type="subcellular location">
    <subcellularLocation>
        <location evidence="7">Cytoplasm</location>
    </subcellularLocation>
    <text evidence="7">Membrane-associated.</text>
</comment>
<comment type="caution">
    <text evidence="8">The sequence shown here is derived from an EMBL/GenBank/DDBJ whole genome shotgun (WGS) entry which is preliminary data.</text>
</comment>
<dbReference type="InterPro" id="IPR056546">
    <property type="entry name" value="MreB_MamK-like"/>
</dbReference>
<dbReference type="Pfam" id="PF06723">
    <property type="entry name" value="MreB_Mbl"/>
    <property type="match status" value="1"/>
</dbReference>
<feature type="binding site" evidence="7">
    <location>
        <begin position="162"/>
        <end position="164"/>
    </location>
    <ligand>
        <name>ATP</name>
        <dbReference type="ChEBI" id="CHEBI:30616"/>
    </ligand>
</feature>
<name>A0A2M8G174_9BACT</name>
<dbReference type="Proteomes" id="UP000229674">
    <property type="component" value="Unassembled WGS sequence"/>
</dbReference>
<dbReference type="PROSITE" id="PS00329">
    <property type="entry name" value="HSP70_2"/>
    <property type="match status" value="1"/>
</dbReference>
<dbReference type="InterPro" id="IPR004753">
    <property type="entry name" value="MreB"/>
</dbReference>
<comment type="caution">
    <text evidence="7">Lacks conserved residue(s) required for the propagation of feature annotation.</text>
</comment>
<dbReference type="CDD" id="cd10225">
    <property type="entry name" value="ASKHA_NBD_MreB-like"/>
    <property type="match status" value="1"/>
</dbReference>
<dbReference type="GO" id="GO:0005524">
    <property type="term" value="F:ATP binding"/>
    <property type="evidence" value="ECO:0007669"/>
    <property type="project" value="UniProtKB-KW"/>
</dbReference>
<dbReference type="NCBIfam" id="NF010539">
    <property type="entry name" value="PRK13927.1"/>
    <property type="match status" value="1"/>
</dbReference>
<evidence type="ECO:0000256" key="2">
    <source>
        <dbReference type="ARBA" id="ARBA00022490"/>
    </source>
</evidence>
<dbReference type="AlphaFoldDB" id="A0A2M8G174"/>
<comment type="similarity">
    <text evidence="6 7">Belongs to the FtsA/MreB family.</text>
</comment>
<comment type="similarity">
    <text evidence="1">Belongs to the heat shock protein 70 family.</text>
</comment>
<keyword evidence="4 7" id="KW-0067">ATP-binding</keyword>
<keyword evidence="5 7" id="KW-0133">Cell shape</keyword>
<evidence type="ECO:0000256" key="3">
    <source>
        <dbReference type="ARBA" id="ARBA00022741"/>
    </source>
</evidence>
<sequence length="348" mass="37427">MPLFRSFYKNVGVDLGTTNFLIYLEGRGIAVNEPTLIALNNRTGQILTIGGEAKKMLDRAPAHISLVKPLINGVISDFEMTEAIMKFFLRKISGGGLFSRYYLAAMSVPTNLTEVERKSVEDAAVSAGISKVLLVEEPIASAIGARLPIEEASANMIVDIGGGSTEVSVISVGGTVVSKSLKVAGQKLNDDIVHYIRDEFKLLIGEPTAEELKITVGSAIPTDEKLEMPVRGRDMATGLPKEIVVKSGNVRAAMQKSLKAIVEAIRELIEEAPPELVGDILKRGIYLSGGGSLLSGLDRYIEREVTVKTSVVDDPLTCVVRGLGIIIENLPKYESILSNQPKPKVINA</sequence>
<evidence type="ECO:0000256" key="1">
    <source>
        <dbReference type="ARBA" id="ARBA00007381"/>
    </source>
</evidence>
<dbReference type="EMBL" id="PFQX01000035">
    <property type="protein sequence ID" value="PJC65407.1"/>
    <property type="molecule type" value="Genomic_DNA"/>
</dbReference>
<keyword evidence="2 7" id="KW-0963">Cytoplasm</keyword>
<dbReference type="GO" id="GO:0000902">
    <property type="term" value="P:cell morphogenesis"/>
    <property type="evidence" value="ECO:0007669"/>
    <property type="project" value="InterPro"/>
</dbReference>
<dbReference type="PANTHER" id="PTHR42749">
    <property type="entry name" value="CELL SHAPE-DETERMINING PROTEIN MREB"/>
    <property type="match status" value="1"/>
</dbReference>
<comment type="subunit">
    <text evidence="7">Forms polymers.</text>
</comment>
<evidence type="ECO:0000256" key="5">
    <source>
        <dbReference type="ARBA" id="ARBA00022960"/>
    </source>
</evidence>
<feature type="binding site" evidence="7">
    <location>
        <begin position="290"/>
        <end position="293"/>
    </location>
    <ligand>
        <name>ATP</name>
        <dbReference type="ChEBI" id="CHEBI:30616"/>
    </ligand>
</feature>